<gene>
    <name evidence="9" type="ORF">SAMN04487968_1211</name>
</gene>
<dbReference type="InterPro" id="IPR035906">
    <property type="entry name" value="MetI-like_sf"/>
</dbReference>
<keyword evidence="5 8" id="KW-1133">Transmembrane helix</keyword>
<dbReference type="PANTHER" id="PTHR43005">
    <property type="entry name" value="BLR7065 PROTEIN"/>
    <property type="match status" value="1"/>
</dbReference>
<feature type="non-terminal residue" evidence="9">
    <location>
        <position position="150"/>
    </location>
</feature>
<dbReference type="GO" id="GO:0005886">
    <property type="term" value="C:plasma membrane"/>
    <property type="evidence" value="ECO:0007669"/>
    <property type="project" value="UniProtKB-SubCell"/>
</dbReference>
<name>A0A1I1P0S2_9ACTN</name>
<dbReference type="STRING" id="574651.SAMN04487968_1211"/>
<sequence length="150" mass="16628">MTEPITLPVGDAAHASLTGGSPDRGRTPTRTRSWSERRSRWDVRVSPYLYVSPFFVLFAVIGLFPLGYTAYLSLYDWQPLASHKGAFLGLENYSKVLGDPVFTKALVNTISIFLLSSVPQVIIAVVIAALLDNRLRGSTLWRMSVLLPFV</sequence>
<dbReference type="AlphaFoldDB" id="A0A1I1P0S2"/>
<organism evidence="9 10">
    <name type="scientific">Nocardioides terrae</name>
    <dbReference type="NCBI Taxonomy" id="574651"/>
    <lineage>
        <taxon>Bacteria</taxon>
        <taxon>Bacillati</taxon>
        <taxon>Actinomycetota</taxon>
        <taxon>Actinomycetes</taxon>
        <taxon>Propionibacteriales</taxon>
        <taxon>Nocardioidaceae</taxon>
        <taxon>Nocardioides</taxon>
    </lineage>
</organism>
<accession>A0A1I1P0S2</accession>
<feature type="region of interest" description="Disordered" evidence="7">
    <location>
        <begin position="1"/>
        <end position="33"/>
    </location>
</feature>
<evidence type="ECO:0000256" key="5">
    <source>
        <dbReference type="ARBA" id="ARBA00022989"/>
    </source>
</evidence>
<keyword evidence="10" id="KW-1185">Reference proteome</keyword>
<dbReference type="Proteomes" id="UP000198832">
    <property type="component" value="Unassembled WGS sequence"/>
</dbReference>
<evidence type="ECO:0000313" key="10">
    <source>
        <dbReference type="Proteomes" id="UP000198832"/>
    </source>
</evidence>
<evidence type="ECO:0000256" key="4">
    <source>
        <dbReference type="ARBA" id="ARBA00022692"/>
    </source>
</evidence>
<protein>
    <submittedName>
        <fullName evidence="9">Cellobiose transport system permease protein</fullName>
    </submittedName>
</protein>
<dbReference type="SUPFAM" id="SSF161098">
    <property type="entry name" value="MetI-like"/>
    <property type="match status" value="1"/>
</dbReference>
<evidence type="ECO:0000256" key="2">
    <source>
        <dbReference type="ARBA" id="ARBA00022448"/>
    </source>
</evidence>
<feature type="transmembrane region" description="Helical" evidence="8">
    <location>
        <begin position="48"/>
        <end position="71"/>
    </location>
</feature>
<dbReference type="EMBL" id="FOLB01000021">
    <property type="protein sequence ID" value="SFD01328.1"/>
    <property type="molecule type" value="Genomic_DNA"/>
</dbReference>
<feature type="transmembrane region" description="Helical" evidence="8">
    <location>
        <begin position="110"/>
        <end position="131"/>
    </location>
</feature>
<comment type="subcellular location">
    <subcellularLocation>
        <location evidence="1">Cell membrane</location>
        <topology evidence="1">Multi-pass membrane protein</topology>
    </subcellularLocation>
</comment>
<evidence type="ECO:0000256" key="7">
    <source>
        <dbReference type="SAM" id="MobiDB-lite"/>
    </source>
</evidence>
<evidence type="ECO:0000313" key="9">
    <source>
        <dbReference type="EMBL" id="SFD01328.1"/>
    </source>
</evidence>
<proteinExistence type="predicted"/>
<evidence type="ECO:0000256" key="3">
    <source>
        <dbReference type="ARBA" id="ARBA00022475"/>
    </source>
</evidence>
<keyword evidence="3" id="KW-1003">Cell membrane</keyword>
<keyword evidence="4 8" id="KW-0812">Transmembrane</keyword>
<keyword evidence="6 8" id="KW-0472">Membrane</keyword>
<evidence type="ECO:0000256" key="6">
    <source>
        <dbReference type="ARBA" id="ARBA00023136"/>
    </source>
</evidence>
<dbReference type="Gene3D" id="1.10.3720.10">
    <property type="entry name" value="MetI-like"/>
    <property type="match status" value="1"/>
</dbReference>
<evidence type="ECO:0000256" key="1">
    <source>
        <dbReference type="ARBA" id="ARBA00004651"/>
    </source>
</evidence>
<dbReference type="PANTHER" id="PTHR43005:SF1">
    <property type="entry name" value="SPERMIDINE_PUTRESCINE TRANSPORT SYSTEM PERMEASE PROTEIN"/>
    <property type="match status" value="1"/>
</dbReference>
<evidence type="ECO:0000256" key="8">
    <source>
        <dbReference type="SAM" id="Phobius"/>
    </source>
</evidence>
<keyword evidence="2" id="KW-0813">Transport</keyword>
<dbReference type="RefSeq" id="WP_139230162.1">
    <property type="nucleotide sequence ID" value="NZ_FOLB01000021.1"/>
</dbReference>
<dbReference type="OrthoDB" id="9804439at2"/>
<reference evidence="9 10" key="1">
    <citation type="submission" date="2016-10" db="EMBL/GenBank/DDBJ databases">
        <authorList>
            <person name="de Groot N.N."/>
        </authorList>
    </citation>
    <scope>NUCLEOTIDE SEQUENCE [LARGE SCALE GENOMIC DNA]</scope>
    <source>
        <strain evidence="9 10">CGMCC 1.7056</strain>
    </source>
</reference>